<dbReference type="Gene3D" id="3.30.310.100">
    <property type="entry name" value="YugN-like"/>
    <property type="match status" value="1"/>
</dbReference>
<comment type="caution">
    <text evidence="1">The sequence shown here is derived from an EMBL/GenBank/DDBJ whole genome shotgun (WGS) entry which is preliminary data.</text>
</comment>
<evidence type="ECO:0000313" key="1">
    <source>
        <dbReference type="EMBL" id="MET3576644.1"/>
    </source>
</evidence>
<protein>
    <recommendedName>
        <fullName evidence="3">YugN-like family protein</fullName>
    </recommendedName>
</protein>
<accession>A0ABV2GEC8</accession>
<dbReference type="SUPFAM" id="SSF160755">
    <property type="entry name" value="YugN-like"/>
    <property type="match status" value="1"/>
</dbReference>
<dbReference type="InterPro" id="IPR014967">
    <property type="entry name" value="Uncharacterised_YugN-like"/>
</dbReference>
<dbReference type="InterPro" id="IPR036491">
    <property type="entry name" value="YugN-like_sf"/>
</dbReference>
<gene>
    <name evidence="1" type="ORF">ABID49_002573</name>
</gene>
<reference evidence="1 2" key="1">
    <citation type="submission" date="2024-06" db="EMBL/GenBank/DDBJ databases">
        <title>Genomic Encyclopedia of Type Strains, Phase IV (KMG-IV): sequencing the most valuable type-strain genomes for metagenomic binning, comparative biology and taxonomic classification.</title>
        <authorList>
            <person name="Goeker M."/>
        </authorList>
    </citation>
    <scope>NUCLEOTIDE SEQUENCE [LARGE SCALE GENOMIC DNA]</scope>
    <source>
        <strain evidence="1 2">DSM 26128</strain>
    </source>
</reference>
<sequence length="140" mass="15865">MLKLDTVLQGKQARYGEIEPIMSEHGFTLSGNWEYEEGMFDGILNREGGETVYLRMPFDVISGTLEHPDTLLAFGQPFVIKHVVNVGLDHDESALLASTGFDQFQKPLAKDAHIEKKTKWEIRGEEKVAEMFGDHEFIHS</sequence>
<dbReference type="Proteomes" id="UP001549099">
    <property type="component" value="Unassembled WGS sequence"/>
</dbReference>
<organism evidence="1 2">
    <name type="scientific">Bhargavaea ullalensis</name>
    <dbReference type="NCBI Taxonomy" id="1265685"/>
    <lineage>
        <taxon>Bacteria</taxon>
        <taxon>Bacillati</taxon>
        <taxon>Bacillota</taxon>
        <taxon>Bacilli</taxon>
        <taxon>Bacillales</taxon>
        <taxon>Caryophanaceae</taxon>
        <taxon>Bhargavaea</taxon>
    </lineage>
</organism>
<keyword evidence="2" id="KW-1185">Reference proteome</keyword>
<proteinExistence type="predicted"/>
<evidence type="ECO:0008006" key="3">
    <source>
        <dbReference type="Google" id="ProtNLM"/>
    </source>
</evidence>
<evidence type="ECO:0000313" key="2">
    <source>
        <dbReference type="Proteomes" id="UP001549099"/>
    </source>
</evidence>
<name>A0ABV2GEC8_9BACL</name>
<dbReference type="EMBL" id="JBEPLW010000029">
    <property type="protein sequence ID" value="MET3576644.1"/>
    <property type="molecule type" value="Genomic_DNA"/>
</dbReference>
<dbReference type="RefSeq" id="WP_354198873.1">
    <property type="nucleotide sequence ID" value="NZ_JBEPLW010000029.1"/>
</dbReference>
<dbReference type="Pfam" id="PF08868">
    <property type="entry name" value="YugN"/>
    <property type="match status" value="1"/>
</dbReference>